<evidence type="ECO:0000313" key="2">
    <source>
        <dbReference type="Proteomes" id="UP000317982"/>
    </source>
</evidence>
<accession>A0A545AFT7</accession>
<proteinExistence type="predicted"/>
<sequence>MDQAWKLEQHFWEELNEGRAAGFYARHMTSDGYVVLPSGVVERDDLIVRWEQHEPLTYELSEPRLLLVDGNVLVHYRVTADGSWLPDYKAYITSMYTWEGGEWALVFRQHTPEAEFAF</sequence>
<evidence type="ECO:0008006" key="3">
    <source>
        <dbReference type="Google" id="ProtNLM"/>
    </source>
</evidence>
<reference evidence="1 2" key="1">
    <citation type="submission" date="2019-07" db="EMBL/GenBank/DDBJ databases">
        <title>Cryptosporangium phraense sp. nov., isolated from plant litter.</title>
        <authorList>
            <person name="Suriyachadkun C."/>
        </authorList>
    </citation>
    <scope>NUCLEOTIDE SEQUENCE [LARGE SCALE GENOMIC DNA]</scope>
    <source>
        <strain evidence="1 2">A-T 5661</strain>
    </source>
</reference>
<dbReference type="OrthoDB" id="582586at2"/>
<gene>
    <name evidence="1" type="ORF">FL583_35885</name>
</gene>
<keyword evidence="2" id="KW-1185">Reference proteome</keyword>
<evidence type="ECO:0000313" key="1">
    <source>
        <dbReference type="EMBL" id="TQS40204.1"/>
    </source>
</evidence>
<organism evidence="1 2">
    <name type="scientific">Cryptosporangium phraense</name>
    <dbReference type="NCBI Taxonomy" id="2593070"/>
    <lineage>
        <taxon>Bacteria</taxon>
        <taxon>Bacillati</taxon>
        <taxon>Actinomycetota</taxon>
        <taxon>Actinomycetes</taxon>
        <taxon>Cryptosporangiales</taxon>
        <taxon>Cryptosporangiaceae</taxon>
        <taxon>Cryptosporangium</taxon>
    </lineage>
</organism>
<dbReference type="EMBL" id="VIRS01000045">
    <property type="protein sequence ID" value="TQS40204.1"/>
    <property type="molecule type" value="Genomic_DNA"/>
</dbReference>
<dbReference type="InterPro" id="IPR032710">
    <property type="entry name" value="NTF2-like_dom_sf"/>
</dbReference>
<comment type="caution">
    <text evidence="1">The sequence shown here is derived from an EMBL/GenBank/DDBJ whole genome shotgun (WGS) entry which is preliminary data.</text>
</comment>
<name>A0A545AFT7_9ACTN</name>
<dbReference type="Proteomes" id="UP000317982">
    <property type="component" value="Unassembled WGS sequence"/>
</dbReference>
<protein>
    <recommendedName>
        <fullName evidence="3">Nuclear transport factor 2 family protein</fullName>
    </recommendedName>
</protein>
<dbReference type="RefSeq" id="WP_142709359.1">
    <property type="nucleotide sequence ID" value="NZ_VIRS01000045.1"/>
</dbReference>
<dbReference type="InParanoid" id="A0A545AFT7"/>
<dbReference type="SUPFAM" id="SSF54427">
    <property type="entry name" value="NTF2-like"/>
    <property type="match status" value="1"/>
</dbReference>
<dbReference type="AlphaFoldDB" id="A0A545AFT7"/>